<dbReference type="EMBL" id="PCTS01000009">
    <property type="protein sequence ID" value="PIP86712.1"/>
    <property type="molecule type" value="Genomic_DNA"/>
</dbReference>
<comment type="caution">
    <text evidence="1">The sequence shown here is derived from an EMBL/GenBank/DDBJ whole genome shotgun (WGS) entry which is preliminary data.</text>
</comment>
<organism evidence="1 2">
    <name type="scientific">Candidatus Campbellbacteria bacterium CG22_combo_CG10-13_8_21_14_all_43_18</name>
    <dbReference type="NCBI Taxonomy" id="1974530"/>
    <lineage>
        <taxon>Bacteria</taxon>
        <taxon>Candidatus Campbelliibacteriota</taxon>
    </lineage>
</organism>
<name>A0A2H0DX10_9BACT</name>
<protein>
    <submittedName>
        <fullName evidence="1">Uncharacterized protein</fullName>
    </submittedName>
</protein>
<sequence length="71" mass="8126">MSRLAKSYVCEKCGQQSDVGGIQETFDAIEVGLKDIENWPNNLIYMVSPLFEKWVTEHHRICDGEIKPKAE</sequence>
<proteinExistence type="predicted"/>
<gene>
    <name evidence="1" type="ORF">COW82_00695</name>
</gene>
<evidence type="ECO:0000313" key="1">
    <source>
        <dbReference type="EMBL" id="PIP86712.1"/>
    </source>
</evidence>
<accession>A0A2H0DX10</accession>
<evidence type="ECO:0000313" key="2">
    <source>
        <dbReference type="Proteomes" id="UP000231276"/>
    </source>
</evidence>
<dbReference type="AlphaFoldDB" id="A0A2H0DX10"/>
<dbReference type="Proteomes" id="UP000231276">
    <property type="component" value="Unassembled WGS sequence"/>
</dbReference>
<reference evidence="1 2" key="1">
    <citation type="submission" date="2017-09" db="EMBL/GenBank/DDBJ databases">
        <title>Depth-based differentiation of microbial function through sediment-hosted aquifers and enrichment of novel symbionts in the deep terrestrial subsurface.</title>
        <authorList>
            <person name="Probst A.J."/>
            <person name="Ladd B."/>
            <person name="Jarett J.K."/>
            <person name="Geller-Mcgrath D.E."/>
            <person name="Sieber C.M."/>
            <person name="Emerson J.B."/>
            <person name="Anantharaman K."/>
            <person name="Thomas B.C."/>
            <person name="Malmstrom R."/>
            <person name="Stieglmeier M."/>
            <person name="Klingl A."/>
            <person name="Woyke T."/>
            <person name="Ryan C.M."/>
            <person name="Banfield J.F."/>
        </authorList>
    </citation>
    <scope>NUCLEOTIDE SEQUENCE [LARGE SCALE GENOMIC DNA]</scope>
    <source>
        <strain evidence="1">CG22_combo_CG10-13_8_21_14_all_43_18</strain>
    </source>
</reference>